<name>A0ABQ9I7P4_9NEOP</name>
<dbReference type="EMBL" id="JARBHB010000002">
    <property type="protein sequence ID" value="KAJ8892668.1"/>
    <property type="molecule type" value="Genomic_DNA"/>
</dbReference>
<evidence type="ECO:0000313" key="2">
    <source>
        <dbReference type="Proteomes" id="UP001159363"/>
    </source>
</evidence>
<evidence type="ECO:0000313" key="1">
    <source>
        <dbReference type="EMBL" id="KAJ8892668.1"/>
    </source>
</evidence>
<keyword evidence="2" id="KW-1185">Reference proteome</keyword>
<sequence>MSNQSSVQLMKEMSINVVVGRKVHNDYRKDFYNRTRIEAEKKRKRNEDNNCWNYSKVELLSSKRTNNVHFLWKGSYSRSSPYRPIADTEDVELKRQKLIGRPPDTIRIESLKVVCEMFEKFEDGQKTLPYFSDMMKELLDVIDLQPYTT</sequence>
<comment type="caution">
    <text evidence="1">The sequence shown here is derived from an EMBL/GenBank/DDBJ whole genome shotgun (WGS) entry which is preliminary data.</text>
</comment>
<reference evidence="1 2" key="1">
    <citation type="submission" date="2023-02" db="EMBL/GenBank/DDBJ databases">
        <title>LHISI_Scaffold_Assembly.</title>
        <authorList>
            <person name="Stuart O.P."/>
            <person name="Cleave R."/>
            <person name="Magrath M.J.L."/>
            <person name="Mikheyev A.S."/>
        </authorList>
    </citation>
    <scope>NUCLEOTIDE SEQUENCE [LARGE SCALE GENOMIC DNA]</scope>
    <source>
        <strain evidence="1">Daus_M_001</strain>
        <tissue evidence="1">Leg muscle</tissue>
    </source>
</reference>
<accession>A0ABQ9I7P4</accession>
<organism evidence="1 2">
    <name type="scientific">Dryococelus australis</name>
    <dbReference type="NCBI Taxonomy" id="614101"/>
    <lineage>
        <taxon>Eukaryota</taxon>
        <taxon>Metazoa</taxon>
        <taxon>Ecdysozoa</taxon>
        <taxon>Arthropoda</taxon>
        <taxon>Hexapoda</taxon>
        <taxon>Insecta</taxon>
        <taxon>Pterygota</taxon>
        <taxon>Neoptera</taxon>
        <taxon>Polyneoptera</taxon>
        <taxon>Phasmatodea</taxon>
        <taxon>Verophasmatodea</taxon>
        <taxon>Anareolatae</taxon>
        <taxon>Phasmatidae</taxon>
        <taxon>Eurycanthinae</taxon>
        <taxon>Dryococelus</taxon>
    </lineage>
</organism>
<proteinExistence type="predicted"/>
<protein>
    <submittedName>
        <fullName evidence="1">Uncharacterized protein</fullName>
    </submittedName>
</protein>
<gene>
    <name evidence="1" type="ORF">PR048_005249</name>
</gene>
<dbReference type="Proteomes" id="UP001159363">
    <property type="component" value="Chromosome 2"/>
</dbReference>